<dbReference type="InterPro" id="IPR000215">
    <property type="entry name" value="Serpin_fam"/>
</dbReference>
<dbReference type="InterPro" id="IPR023796">
    <property type="entry name" value="Serpin_dom"/>
</dbReference>
<evidence type="ECO:0000256" key="4">
    <source>
        <dbReference type="ARBA" id="ARBA00022729"/>
    </source>
</evidence>
<dbReference type="InterPro" id="IPR036186">
    <property type="entry name" value="Serpin_sf"/>
</dbReference>
<reference evidence="9" key="1">
    <citation type="submission" date="2025-08" db="UniProtKB">
        <authorList>
            <consortium name="Ensembl"/>
        </authorList>
    </citation>
    <scope>IDENTIFICATION</scope>
</reference>
<keyword evidence="4 7" id="KW-0732">Signal</keyword>
<dbReference type="Gene3D" id="3.30.497.10">
    <property type="entry name" value="Antithrombin, subunit I, domain 2"/>
    <property type="match status" value="1"/>
</dbReference>
<evidence type="ECO:0000256" key="7">
    <source>
        <dbReference type="SAM" id="SignalP"/>
    </source>
</evidence>
<evidence type="ECO:0000259" key="8">
    <source>
        <dbReference type="SMART" id="SM00093"/>
    </source>
</evidence>
<evidence type="ECO:0000256" key="3">
    <source>
        <dbReference type="ARBA" id="ARBA00022525"/>
    </source>
</evidence>
<dbReference type="PANTHER" id="PTHR11461">
    <property type="entry name" value="SERINE PROTEASE INHIBITOR, SERPIN"/>
    <property type="match status" value="1"/>
</dbReference>
<evidence type="ECO:0000256" key="5">
    <source>
        <dbReference type="RuleBase" id="RU000411"/>
    </source>
</evidence>
<dbReference type="Ensembl" id="ENSCWAT00000022813.1">
    <property type="protein sequence ID" value="ENSCWAP00000021039.1"/>
    <property type="gene ID" value="ENSCWAG00000016064.1"/>
</dbReference>
<dbReference type="Gene3D" id="2.30.39.10">
    <property type="entry name" value="Alpha-1-antitrypsin, domain 1"/>
    <property type="match status" value="1"/>
</dbReference>
<comment type="similarity">
    <text evidence="2 5">Belongs to the serpin family.</text>
</comment>
<dbReference type="PANTHER" id="PTHR11461:SF194">
    <property type="entry name" value="KALLISTATIN"/>
    <property type="match status" value="1"/>
</dbReference>
<accession>A0A8C3WZH1</accession>
<dbReference type="AlphaFoldDB" id="A0A8C3WZH1"/>
<dbReference type="Pfam" id="PF00079">
    <property type="entry name" value="Serpin"/>
    <property type="match status" value="1"/>
</dbReference>
<dbReference type="FunFam" id="2.30.39.10:FF:000002">
    <property type="entry name" value="Serpin family D member 1"/>
    <property type="match status" value="1"/>
</dbReference>
<evidence type="ECO:0000256" key="1">
    <source>
        <dbReference type="ARBA" id="ARBA00004613"/>
    </source>
</evidence>
<keyword evidence="10" id="KW-1185">Reference proteome</keyword>
<dbReference type="GO" id="GO:0004867">
    <property type="term" value="F:serine-type endopeptidase inhibitor activity"/>
    <property type="evidence" value="ECO:0007669"/>
    <property type="project" value="InterPro"/>
</dbReference>
<name>A0A8C3WZH1_9CETA</name>
<dbReference type="FunFam" id="3.30.497.10:FF:000001">
    <property type="entry name" value="Serine protease inhibitor"/>
    <property type="match status" value="1"/>
</dbReference>
<reference evidence="9" key="2">
    <citation type="submission" date="2025-09" db="UniProtKB">
        <authorList>
            <consortium name="Ensembl"/>
        </authorList>
    </citation>
    <scope>IDENTIFICATION</scope>
</reference>
<protein>
    <submittedName>
        <fullName evidence="9">Serpin family A member 4</fullName>
    </submittedName>
</protein>
<dbReference type="Proteomes" id="UP000694540">
    <property type="component" value="Unplaced"/>
</dbReference>
<feature type="chain" id="PRO_5034311351" evidence="7">
    <location>
        <begin position="21"/>
        <end position="426"/>
    </location>
</feature>
<feature type="region of interest" description="Disordered" evidence="6">
    <location>
        <begin position="23"/>
        <end position="47"/>
    </location>
</feature>
<sequence>MHLADSLLLLVAGLLALSHGQLHSEHRDQGHGHHPHREAPGTGEGSPSLKISAGNTVFALHFYHLMVSQTPWSNIFFSPLSISAAYAMLSLGAGSHSRTQILEGLGFNLTEVSEPDIHQGFQNLLHTLHLPEDGLEIQMGNALFLSPEVPLCPRFLNDSESFYESKLLRTNFKDPAGTAQLINNHVKEETRGKIVDLVRGLSPDTTMVLVNYIYFKALWEKPFSPSMTIPQDFYVDEVTTVKVPMMMQGPQHHWYLHDRHLPCTVLRMDYKGNATALFILPNRGKMDEVEEVLTPEMLSRWRNLLQNRYFYKKIKLYIPKFTISGSYELDQILPKLGIRDLFSQGADLSGITEQLNLQVSKSFHKAILEVDEVGTQASAATGSFVTFLSRDNQQALWFNRPFLVVVFSTNTQSILFLGKVVNPTKP</sequence>
<dbReference type="SUPFAM" id="SSF56574">
    <property type="entry name" value="Serpins"/>
    <property type="match status" value="1"/>
</dbReference>
<evidence type="ECO:0000256" key="2">
    <source>
        <dbReference type="ARBA" id="ARBA00009500"/>
    </source>
</evidence>
<comment type="subcellular location">
    <subcellularLocation>
        <location evidence="1">Secreted</location>
    </subcellularLocation>
</comment>
<gene>
    <name evidence="9" type="primary">SERPINA4</name>
</gene>
<dbReference type="InterPro" id="IPR042178">
    <property type="entry name" value="Serpin_sf_1"/>
</dbReference>
<dbReference type="GeneTree" id="ENSGT00940000160877"/>
<feature type="signal peptide" evidence="7">
    <location>
        <begin position="1"/>
        <end position="20"/>
    </location>
</feature>
<dbReference type="InterPro" id="IPR042185">
    <property type="entry name" value="Serpin_sf_2"/>
</dbReference>
<keyword evidence="3" id="KW-0964">Secreted</keyword>
<evidence type="ECO:0000313" key="10">
    <source>
        <dbReference type="Proteomes" id="UP000694540"/>
    </source>
</evidence>
<evidence type="ECO:0000313" key="9">
    <source>
        <dbReference type="Ensembl" id="ENSCWAP00000021039.1"/>
    </source>
</evidence>
<organism evidence="9 10">
    <name type="scientific">Catagonus wagneri</name>
    <name type="common">Chacoan peccary</name>
    <dbReference type="NCBI Taxonomy" id="51154"/>
    <lineage>
        <taxon>Eukaryota</taxon>
        <taxon>Metazoa</taxon>
        <taxon>Chordata</taxon>
        <taxon>Craniata</taxon>
        <taxon>Vertebrata</taxon>
        <taxon>Euteleostomi</taxon>
        <taxon>Mammalia</taxon>
        <taxon>Eutheria</taxon>
        <taxon>Laurasiatheria</taxon>
        <taxon>Artiodactyla</taxon>
        <taxon>Suina</taxon>
        <taxon>Tayassuidae</taxon>
        <taxon>Catagonus</taxon>
    </lineage>
</organism>
<dbReference type="SMART" id="SM00093">
    <property type="entry name" value="SERPIN"/>
    <property type="match status" value="1"/>
</dbReference>
<proteinExistence type="inferred from homology"/>
<feature type="domain" description="Serpin" evidence="8">
    <location>
        <begin position="60"/>
        <end position="423"/>
    </location>
</feature>
<dbReference type="GO" id="GO:0005615">
    <property type="term" value="C:extracellular space"/>
    <property type="evidence" value="ECO:0007669"/>
    <property type="project" value="InterPro"/>
</dbReference>
<evidence type="ECO:0000256" key="6">
    <source>
        <dbReference type="SAM" id="MobiDB-lite"/>
    </source>
</evidence>